<evidence type="ECO:0000256" key="1">
    <source>
        <dbReference type="ARBA" id="ARBA00023125"/>
    </source>
</evidence>
<dbReference type="OrthoDB" id="6430772at2"/>
<dbReference type="Pfam" id="PF00440">
    <property type="entry name" value="TetR_N"/>
    <property type="match status" value="1"/>
</dbReference>
<protein>
    <submittedName>
        <fullName evidence="4">DNA-binding transcriptional repressor AcrR</fullName>
    </submittedName>
</protein>
<dbReference type="STRING" id="880526.GCA_000427365_02079"/>
<dbReference type="Gene3D" id="1.10.357.10">
    <property type="entry name" value="Tetracycline Repressor, domain 2"/>
    <property type="match status" value="1"/>
</dbReference>
<feature type="DNA-binding region" description="H-T-H motif" evidence="2">
    <location>
        <begin position="29"/>
        <end position="48"/>
    </location>
</feature>
<keyword evidence="5" id="KW-1185">Reference proteome</keyword>
<dbReference type="GO" id="GO:0003700">
    <property type="term" value="F:DNA-binding transcription factor activity"/>
    <property type="evidence" value="ECO:0007669"/>
    <property type="project" value="TreeGrafter"/>
</dbReference>
<gene>
    <name evidence="4" type="ORF">NCTC11190_01741</name>
</gene>
<dbReference type="InterPro" id="IPR050109">
    <property type="entry name" value="HTH-type_TetR-like_transc_reg"/>
</dbReference>
<reference evidence="4 5" key="1">
    <citation type="submission" date="2018-06" db="EMBL/GenBank/DDBJ databases">
        <authorList>
            <consortium name="Pathogen Informatics"/>
            <person name="Doyle S."/>
        </authorList>
    </citation>
    <scope>NUCLEOTIDE SEQUENCE [LARGE SCALE GENOMIC DNA]</scope>
    <source>
        <strain evidence="4 5">NCTC11190</strain>
    </source>
</reference>
<keyword evidence="1 2" id="KW-0238">DNA-binding</keyword>
<dbReference type="PROSITE" id="PS50977">
    <property type="entry name" value="HTH_TETR_2"/>
    <property type="match status" value="1"/>
</dbReference>
<feature type="domain" description="HTH tetR-type" evidence="3">
    <location>
        <begin position="6"/>
        <end position="66"/>
    </location>
</feature>
<dbReference type="PANTHER" id="PTHR30055:SF226">
    <property type="entry name" value="HTH-TYPE TRANSCRIPTIONAL REGULATOR PKSA"/>
    <property type="match status" value="1"/>
</dbReference>
<evidence type="ECO:0000259" key="3">
    <source>
        <dbReference type="PROSITE" id="PS50977"/>
    </source>
</evidence>
<organism evidence="4 5">
    <name type="scientific">Rikenella microfusus</name>
    <dbReference type="NCBI Taxonomy" id="28139"/>
    <lineage>
        <taxon>Bacteria</taxon>
        <taxon>Pseudomonadati</taxon>
        <taxon>Bacteroidota</taxon>
        <taxon>Bacteroidia</taxon>
        <taxon>Bacteroidales</taxon>
        <taxon>Rikenellaceae</taxon>
        <taxon>Rikenella</taxon>
    </lineage>
</organism>
<dbReference type="InterPro" id="IPR001647">
    <property type="entry name" value="HTH_TetR"/>
</dbReference>
<dbReference type="Proteomes" id="UP000255233">
    <property type="component" value="Unassembled WGS sequence"/>
</dbReference>
<dbReference type="RefSeq" id="WP_051214514.1">
    <property type="nucleotide sequence ID" value="NZ_UGVL01000001.1"/>
</dbReference>
<evidence type="ECO:0000313" key="4">
    <source>
        <dbReference type="EMBL" id="SUE34513.1"/>
    </source>
</evidence>
<evidence type="ECO:0000313" key="5">
    <source>
        <dbReference type="Proteomes" id="UP000255233"/>
    </source>
</evidence>
<proteinExistence type="predicted"/>
<dbReference type="InterPro" id="IPR009057">
    <property type="entry name" value="Homeodomain-like_sf"/>
</dbReference>
<dbReference type="EMBL" id="UGVL01000001">
    <property type="protein sequence ID" value="SUE34513.1"/>
    <property type="molecule type" value="Genomic_DNA"/>
</dbReference>
<sequence>MRMLKDDKYQAILQAARREFSGRGFKDASMRGIARRAGVGLSNIYNYFRNKDELYRAVVIPAQEELFDFIARQHTEDKVALNRLSPFGHDETVIDRYIDLIDRYRTELKLLLCHSEGSSAAGFRDAFADYLTRVSRNYMEIEKKHYPGANDISPFFLHVLCSWTVSVLGEIVTHDLSRKEVREFFGEYFRFEFAGWRCLTGT</sequence>
<name>A0A379MSL6_9BACT</name>
<evidence type="ECO:0000256" key="2">
    <source>
        <dbReference type="PROSITE-ProRule" id="PRU00335"/>
    </source>
</evidence>
<dbReference type="PANTHER" id="PTHR30055">
    <property type="entry name" value="HTH-TYPE TRANSCRIPTIONAL REGULATOR RUTR"/>
    <property type="match status" value="1"/>
</dbReference>
<dbReference type="PRINTS" id="PR00455">
    <property type="entry name" value="HTHTETR"/>
</dbReference>
<dbReference type="SUPFAM" id="SSF46689">
    <property type="entry name" value="Homeodomain-like"/>
    <property type="match status" value="1"/>
</dbReference>
<dbReference type="AlphaFoldDB" id="A0A379MSL6"/>
<dbReference type="GO" id="GO:0000976">
    <property type="term" value="F:transcription cis-regulatory region binding"/>
    <property type="evidence" value="ECO:0007669"/>
    <property type="project" value="TreeGrafter"/>
</dbReference>
<accession>A0A379MSL6</accession>